<dbReference type="Proteomes" id="UP000196842">
    <property type="component" value="Chromosome I"/>
</dbReference>
<feature type="chain" id="PRO_5012215807" evidence="1">
    <location>
        <begin position="19"/>
        <end position="144"/>
    </location>
</feature>
<evidence type="ECO:0000256" key="1">
    <source>
        <dbReference type="SAM" id="SignalP"/>
    </source>
</evidence>
<dbReference type="KEGG" id="pvd:CFBP1590__1524"/>
<gene>
    <name evidence="2" type="ORF">CFBP1590__1524</name>
</gene>
<dbReference type="AlphaFoldDB" id="A0A1Y6JIV2"/>
<dbReference type="RefSeq" id="WP_088234754.1">
    <property type="nucleotide sequence ID" value="NZ_JAHRDY010000002.1"/>
</dbReference>
<reference evidence="2 3" key="1">
    <citation type="submission" date="2017-05" db="EMBL/GenBank/DDBJ databases">
        <authorList>
            <person name="Song R."/>
            <person name="Chenine A.L."/>
            <person name="Ruprecht R.M."/>
        </authorList>
    </citation>
    <scope>NUCLEOTIDE SEQUENCE [LARGE SCALE GENOMIC DNA]</scope>
    <source>
        <strain evidence="2 3">CFBP 1590</strain>
    </source>
</reference>
<proteinExistence type="predicted"/>
<evidence type="ECO:0000313" key="2">
    <source>
        <dbReference type="EMBL" id="SMS09110.1"/>
    </source>
</evidence>
<evidence type="ECO:0000313" key="3">
    <source>
        <dbReference type="Proteomes" id="UP000196842"/>
    </source>
</evidence>
<protein>
    <submittedName>
        <fullName evidence="2">Hypothetical secreted protein</fullName>
    </submittedName>
</protein>
<accession>A0A1Y6JIV2</accession>
<dbReference type="EMBL" id="LT855380">
    <property type="protein sequence ID" value="SMS09110.1"/>
    <property type="molecule type" value="Genomic_DNA"/>
</dbReference>
<organism evidence="2 3">
    <name type="scientific">Pseudomonas viridiflava</name>
    <name type="common">Phytomonas viridiflava</name>
    <dbReference type="NCBI Taxonomy" id="33069"/>
    <lineage>
        <taxon>Bacteria</taxon>
        <taxon>Pseudomonadati</taxon>
        <taxon>Pseudomonadota</taxon>
        <taxon>Gammaproteobacteria</taxon>
        <taxon>Pseudomonadales</taxon>
        <taxon>Pseudomonadaceae</taxon>
        <taxon>Pseudomonas</taxon>
    </lineage>
</organism>
<sequence length="144" mass="15970">MKAVLSLTLLLVSMDGIAADFSVTSTKAPRIIIAPYTPAISMHRLRFSDYPLKAVMRSRLKGVSWNVTSFPDAINHTAEICYQTTGVNDIECDKITPGVNGYTERFNNLGFEYNTSIKIRHSVEGGATVIRPLGRDTVTFHLTY</sequence>
<keyword evidence="1" id="KW-0732">Signal</keyword>
<dbReference type="GeneID" id="47763188"/>
<name>A0A1Y6JIV2_PSEVI</name>
<feature type="signal peptide" evidence="1">
    <location>
        <begin position="1"/>
        <end position="18"/>
    </location>
</feature>